<dbReference type="SUPFAM" id="SSF47413">
    <property type="entry name" value="lambda repressor-like DNA-binding domains"/>
    <property type="match status" value="1"/>
</dbReference>
<dbReference type="Gene3D" id="1.10.260.40">
    <property type="entry name" value="lambda repressor-like DNA-binding domains"/>
    <property type="match status" value="1"/>
</dbReference>
<dbReference type="PROSITE" id="PS50943">
    <property type="entry name" value="HTH_CROC1"/>
    <property type="match status" value="1"/>
</dbReference>
<dbReference type="KEGG" id="aamy:GFC30_436"/>
<dbReference type="Pfam" id="PF01381">
    <property type="entry name" value="HTH_3"/>
    <property type="match status" value="1"/>
</dbReference>
<dbReference type="CDD" id="cd00093">
    <property type="entry name" value="HTH_XRE"/>
    <property type="match status" value="1"/>
</dbReference>
<gene>
    <name evidence="3" type="ORF">GFC30_436</name>
</gene>
<sequence>MVNKMTKLADHLRYLRKKQNWTQEDVAQQLNMSRSQISKWETGETLPDVQSLEKLSDLYGVSIDFLIGRRPSKQELLREVSRLYKTEAIDENMLDIIDYLKQHPDMEQALHSLAKLPAKKRKHIESAVISVLKEFTKAME</sequence>
<dbReference type="InterPro" id="IPR001387">
    <property type="entry name" value="Cro/C1-type_HTH"/>
</dbReference>
<dbReference type="AlphaFoldDB" id="A0A160F4X5"/>
<dbReference type="GO" id="GO:0003677">
    <property type="term" value="F:DNA binding"/>
    <property type="evidence" value="ECO:0007669"/>
    <property type="project" value="UniProtKB-KW"/>
</dbReference>
<dbReference type="InterPro" id="IPR010982">
    <property type="entry name" value="Lambda_DNA-bd_dom_sf"/>
</dbReference>
<dbReference type="SMART" id="SM00530">
    <property type="entry name" value="HTH_XRE"/>
    <property type="match status" value="1"/>
</dbReference>
<proteinExistence type="predicted"/>
<evidence type="ECO:0000256" key="1">
    <source>
        <dbReference type="ARBA" id="ARBA00023125"/>
    </source>
</evidence>
<organism evidence="3 4">
    <name type="scientific">Anoxybacteroides amylolyticum</name>
    <dbReference type="NCBI Taxonomy" id="294699"/>
    <lineage>
        <taxon>Bacteria</taxon>
        <taxon>Bacillati</taxon>
        <taxon>Bacillota</taxon>
        <taxon>Bacilli</taxon>
        <taxon>Bacillales</taxon>
        <taxon>Anoxybacillaceae</taxon>
        <taxon>Anoxybacteroides</taxon>
    </lineage>
</organism>
<dbReference type="PANTHER" id="PTHR46558">
    <property type="entry name" value="TRACRIPTIONAL REGULATORY PROTEIN-RELATED-RELATED"/>
    <property type="match status" value="1"/>
</dbReference>
<dbReference type="EMBL" id="CP015438">
    <property type="protein sequence ID" value="ANB61012.1"/>
    <property type="molecule type" value="Genomic_DNA"/>
</dbReference>
<evidence type="ECO:0000313" key="3">
    <source>
        <dbReference type="EMBL" id="ANB61012.1"/>
    </source>
</evidence>
<evidence type="ECO:0000313" key="4">
    <source>
        <dbReference type="Proteomes" id="UP000076865"/>
    </source>
</evidence>
<keyword evidence="1" id="KW-0238">DNA-binding</keyword>
<protein>
    <submittedName>
        <fullName evidence="3">Helix-turn-helix family protein</fullName>
    </submittedName>
</protein>
<dbReference type="Proteomes" id="UP000076865">
    <property type="component" value="Chromosome"/>
</dbReference>
<name>A0A160F4X5_9BACL</name>
<accession>A0A160F4X5</accession>
<feature type="domain" description="HTH cro/C1-type" evidence="2">
    <location>
        <begin position="12"/>
        <end position="66"/>
    </location>
</feature>
<keyword evidence="4" id="KW-1185">Reference proteome</keyword>
<dbReference type="PATRIC" id="fig|294699.3.peg.427"/>
<dbReference type="PANTHER" id="PTHR46558:SF13">
    <property type="entry name" value="HTH-TYPE TRANSCRIPTIONAL REGULATOR IMMR"/>
    <property type="match status" value="1"/>
</dbReference>
<evidence type="ECO:0000259" key="2">
    <source>
        <dbReference type="PROSITE" id="PS50943"/>
    </source>
</evidence>
<reference evidence="3 4" key="1">
    <citation type="journal article" date="2006" name="Syst. Appl. Microbiol.">
        <title>Anoxybacillus amylolyticus sp. nov., a thermophilic amylase producing bacterium isolated from Mount Rittmann (Antarctica).</title>
        <authorList>
            <person name="Poli A."/>
            <person name="Esposito E."/>
            <person name="Lama L."/>
            <person name="Orlando P."/>
            <person name="Nicolaus G."/>
            <person name="de Appolonia F."/>
            <person name="Gambacorta A."/>
            <person name="Nicolaus B."/>
        </authorList>
    </citation>
    <scope>NUCLEOTIDE SEQUENCE [LARGE SCALE GENOMIC DNA]</scope>
    <source>
        <strain evidence="3 4">DSM 15939</strain>
    </source>
</reference>